<reference evidence="1 2" key="1">
    <citation type="submission" date="2019-07" db="EMBL/GenBank/DDBJ databases">
        <title>New species of Amycolatopsis and Streptomyces.</title>
        <authorList>
            <person name="Duangmal K."/>
            <person name="Teo W.F.A."/>
            <person name="Lipun K."/>
        </authorList>
    </citation>
    <scope>NUCLEOTIDE SEQUENCE [LARGE SCALE GENOMIC DNA]</scope>
    <source>
        <strain evidence="1 2">NBRC 106415</strain>
    </source>
</reference>
<evidence type="ECO:0000313" key="2">
    <source>
        <dbReference type="Proteomes" id="UP000400924"/>
    </source>
</evidence>
<name>A0A5N8XPJ8_9ACTN</name>
<dbReference type="EMBL" id="VJZC01000298">
    <property type="protein sequence ID" value="MPY61413.1"/>
    <property type="molecule type" value="Genomic_DNA"/>
</dbReference>
<gene>
    <name evidence="1" type="ORF">FNH08_31020</name>
</gene>
<dbReference type="AlphaFoldDB" id="A0A5N8XPJ8"/>
<dbReference type="Proteomes" id="UP000400924">
    <property type="component" value="Unassembled WGS sequence"/>
</dbReference>
<keyword evidence="2" id="KW-1185">Reference proteome</keyword>
<accession>A0A5N8XPJ8</accession>
<dbReference type="RefSeq" id="WP_152774838.1">
    <property type="nucleotide sequence ID" value="NZ_VJZC01000298.1"/>
</dbReference>
<proteinExistence type="predicted"/>
<protein>
    <submittedName>
        <fullName evidence="1">Uncharacterized protein</fullName>
    </submittedName>
</protein>
<evidence type="ECO:0000313" key="1">
    <source>
        <dbReference type="EMBL" id="MPY61413.1"/>
    </source>
</evidence>
<dbReference type="OrthoDB" id="4325792at2"/>
<sequence>MKLSIGIFSKLPESDELKGLARCRGKVDCVEAGNQADLARHAAYQAAKHGIKQGIVTPVISARMWTSPSSVPTTSSRPPTRLA</sequence>
<organism evidence="1 2">
    <name type="scientific">Streptomyces spongiae</name>
    <dbReference type="NCBI Taxonomy" id="565072"/>
    <lineage>
        <taxon>Bacteria</taxon>
        <taxon>Bacillati</taxon>
        <taxon>Actinomycetota</taxon>
        <taxon>Actinomycetes</taxon>
        <taxon>Kitasatosporales</taxon>
        <taxon>Streptomycetaceae</taxon>
        <taxon>Streptomyces</taxon>
    </lineage>
</organism>
<comment type="caution">
    <text evidence="1">The sequence shown here is derived from an EMBL/GenBank/DDBJ whole genome shotgun (WGS) entry which is preliminary data.</text>
</comment>